<dbReference type="VEuPathDB" id="VectorBase:ISCW001212"/>
<dbReference type="InParanoid" id="B7P6Y5"/>
<keyword evidence="3" id="KW-1185">Reference proteome</keyword>
<dbReference type="EnsemblMetazoa" id="ISCW001212-RA">
    <property type="protein sequence ID" value="ISCW001212-PA"/>
    <property type="gene ID" value="ISCW001212"/>
</dbReference>
<dbReference type="EMBL" id="DS648701">
    <property type="protein sequence ID" value="EEC02357.1"/>
    <property type="molecule type" value="Genomic_DNA"/>
</dbReference>
<dbReference type="PaxDb" id="6945-B7P6Y5"/>
<dbReference type="VEuPathDB" id="VectorBase:ISCP_026563"/>
<dbReference type="AlphaFoldDB" id="B7P6Y5"/>
<gene>
    <name evidence="1" type="ORF">IscW_ISCW001212</name>
</gene>
<protein>
    <recommendedName>
        <fullName evidence="5">RRM domain-containing protein</fullName>
    </recommendedName>
</protein>
<evidence type="ECO:0000313" key="2">
    <source>
        <dbReference type="EnsemblMetazoa" id="ISCW001212-PA"/>
    </source>
</evidence>
<evidence type="ECO:0000313" key="1">
    <source>
        <dbReference type="EMBL" id="EEC02357.1"/>
    </source>
</evidence>
<dbReference type="VEuPathDB" id="VectorBase:ISCI001212"/>
<evidence type="ECO:0000313" key="3">
    <source>
        <dbReference type="Proteomes" id="UP000001555"/>
    </source>
</evidence>
<accession>B7P6Y5</accession>
<sequence length="93" mass="10160">MLQKYGVASVSMKSKGSFVYAFVELASEEGVQAAIRDLHGALNADGKPMAIRRSHPSAKIKSFAAKASSKAPPSTDEFIGWWKQSILEISWFL</sequence>
<dbReference type="EMBL" id="ABJB010857261">
    <property type="status" value="NOT_ANNOTATED_CDS"/>
    <property type="molecule type" value="Genomic_DNA"/>
</dbReference>
<reference evidence="1 3" key="1">
    <citation type="submission" date="2008-03" db="EMBL/GenBank/DDBJ databases">
        <title>Annotation of Ixodes scapularis.</title>
        <authorList>
            <consortium name="Ixodes scapularis Genome Project Consortium"/>
            <person name="Caler E."/>
            <person name="Hannick L.I."/>
            <person name="Bidwell S."/>
            <person name="Joardar V."/>
            <person name="Thiagarajan M."/>
            <person name="Amedeo P."/>
            <person name="Galinsky K.J."/>
            <person name="Schobel S."/>
            <person name="Inman J."/>
            <person name="Hostetler J."/>
            <person name="Miller J."/>
            <person name="Hammond M."/>
            <person name="Megy K."/>
            <person name="Lawson D."/>
            <person name="Kodira C."/>
            <person name="Sutton G."/>
            <person name="Meyer J."/>
            <person name="Hill C.A."/>
            <person name="Birren B."/>
            <person name="Nene V."/>
            <person name="Collins F."/>
            <person name="Alarcon-Chaidez F."/>
            <person name="Wikel S."/>
            <person name="Strausberg R."/>
        </authorList>
    </citation>
    <scope>NUCLEOTIDE SEQUENCE [LARGE SCALE GENOMIC DNA]</scope>
    <source>
        <strain evidence="3">Wikel</strain>
        <strain evidence="1">Wikel colony</strain>
    </source>
</reference>
<dbReference type="CDD" id="cd00590">
    <property type="entry name" value="RRM_SF"/>
    <property type="match status" value="1"/>
</dbReference>
<name>B7P6Y5_IXOSC</name>
<keyword evidence="4" id="KW-1267">Proteomics identification</keyword>
<dbReference type="Gene3D" id="3.30.70.330">
    <property type="match status" value="1"/>
</dbReference>
<proteinExistence type="evidence at protein level"/>
<dbReference type="EMBL" id="ABJB010302883">
    <property type="status" value="NOT_ANNOTATED_CDS"/>
    <property type="molecule type" value="Genomic_DNA"/>
</dbReference>
<dbReference type="InterPro" id="IPR012677">
    <property type="entry name" value="Nucleotide-bd_a/b_plait_sf"/>
</dbReference>
<evidence type="ECO:0007829" key="4">
    <source>
        <dbReference type="PeptideAtlas" id="B7P6Y5"/>
    </source>
</evidence>
<dbReference type="SUPFAM" id="SSF54928">
    <property type="entry name" value="RNA-binding domain, RBD"/>
    <property type="match status" value="1"/>
</dbReference>
<evidence type="ECO:0008006" key="5">
    <source>
        <dbReference type="Google" id="ProtNLM"/>
    </source>
</evidence>
<organism>
    <name type="scientific">Ixodes scapularis</name>
    <name type="common">Black-legged tick</name>
    <name type="synonym">Deer tick</name>
    <dbReference type="NCBI Taxonomy" id="6945"/>
    <lineage>
        <taxon>Eukaryota</taxon>
        <taxon>Metazoa</taxon>
        <taxon>Ecdysozoa</taxon>
        <taxon>Arthropoda</taxon>
        <taxon>Chelicerata</taxon>
        <taxon>Arachnida</taxon>
        <taxon>Acari</taxon>
        <taxon>Parasitiformes</taxon>
        <taxon>Ixodida</taxon>
        <taxon>Ixodoidea</taxon>
        <taxon>Ixodidae</taxon>
        <taxon>Ixodinae</taxon>
        <taxon>Ixodes</taxon>
    </lineage>
</organism>
<dbReference type="Proteomes" id="UP000001555">
    <property type="component" value="Unassembled WGS sequence"/>
</dbReference>
<dbReference type="OrthoDB" id="1879688at2759"/>
<dbReference type="InterPro" id="IPR035979">
    <property type="entry name" value="RBD_domain_sf"/>
</dbReference>
<reference evidence="2" key="2">
    <citation type="submission" date="2020-05" db="UniProtKB">
        <authorList>
            <consortium name="EnsemblMetazoa"/>
        </authorList>
    </citation>
    <scope>IDENTIFICATION</scope>
    <source>
        <strain evidence="2">wikel</strain>
    </source>
</reference>
<dbReference type="HOGENOM" id="CLU_2402073_0_0_1"/>
<dbReference type="GO" id="GO:0003676">
    <property type="term" value="F:nucleic acid binding"/>
    <property type="evidence" value="ECO:0007669"/>
    <property type="project" value="InterPro"/>
</dbReference>